<dbReference type="Proteomes" id="UP000228921">
    <property type="component" value="Unassembled WGS sequence"/>
</dbReference>
<name>A0A2M8P327_9CHLR</name>
<organism evidence="3 4">
    <name type="scientific">Candidatus Thermofonsia Clade 1 bacterium</name>
    <dbReference type="NCBI Taxonomy" id="2364210"/>
    <lineage>
        <taxon>Bacteria</taxon>
        <taxon>Bacillati</taxon>
        <taxon>Chloroflexota</taxon>
        <taxon>Candidatus Thermofontia</taxon>
        <taxon>Candidatus Thermofonsia Clade 1</taxon>
    </lineage>
</organism>
<evidence type="ECO:0000256" key="2">
    <source>
        <dbReference type="SAM" id="Phobius"/>
    </source>
</evidence>
<feature type="region of interest" description="Disordered" evidence="1">
    <location>
        <begin position="1"/>
        <end position="24"/>
    </location>
</feature>
<dbReference type="AlphaFoldDB" id="A0A2M8P327"/>
<dbReference type="Gene3D" id="3.20.20.80">
    <property type="entry name" value="Glycosidases"/>
    <property type="match status" value="1"/>
</dbReference>
<proteinExistence type="predicted"/>
<evidence type="ECO:0000256" key="1">
    <source>
        <dbReference type="SAM" id="MobiDB-lite"/>
    </source>
</evidence>
<accession>A0A2M8P327</accession>
<feature type="transmembrane region" description="Helical" evidence="2">
    <location>
        <begin position="31"/>
        <end position="54"/>
    </location>
</feature>
<protein>
    <submittedName>
        <fullName evidence="3">Uncharacterized protein</fullName>
    </submittedName>
</protein>
<feature type="compositionally biased region" description="Polar residues" evidence="1">
    <location>
        <begin position="12"/>
        <end position="23"/>
    </location>
</feature>
<evidence type="ECO:0000313" key="4">
    <source>
        <dbReference type="Proteomes" id="UP000228921"/>
    </source>
</evidence>
<dbReference type="InterPro" id="IPR017853">
    <property type="entry name" value="GH"/>
</dbReference>
<keyword evidence="2" id="KW-1133">Transmembrane helix</keyword>
<evidence type="ECO:0000313" key="3">
    <source>
        <dbReference type="EMBL" id="PJF31958.1"/>
    </source>
</evidence>
<reference evidence="3 4" key="1">
    <citation type="submission" date="2017-11" db="EMBL/GenBank/DDBJ databases">
        <title>Evolution of Phototrophy in the Chloroflexi Phylum Driven by Horizontal Gene Transfer.</title>
        <authorList>
            <person name="Ward L.M."/>
            <person name="Hemp J."/>
            <person name="Shih P.M."/>
            <person name="Mcglynn S.E."/>
            <person name="Fischer W."/>
        </authorList>
    </citation>
    <scope>NUCLEOTIDE SEQUENCE [LARGE SCALE GENOMIC DNA]</scope>
    <source>
        <strain evidence="3">CP2_2F</strain>
    </source>
</reference>
<dbReference type="SUPFAM" id="SSF51445">
    <property type="entry name" value="(Trans)glycosidases"/>
    <property type="match status" value="1"/>
</dbReference>
<comment type="caution">
    <text evidence="3">The sequence shown here is derived from an EMBL/GenBank/DDBJ whole genome shotgun (WGS) entry which is preliminary data.</text>
</comment>
<keyword evidence="2" id="KW-0812">Transmembrane</keyword>
<keyword evidence="2" id="KW-0472">Membrane</keyword>
<sequence>MAKSAERGQQGGYQAQRTTTLSQPLRPERNALGCALSVLALTFAALLTFLALLLPPFSLVDQLFGTPFVALNSRLAFGDLVLTAGGSNSLNIRLSSLSAAAFSGLPEPEDDLLRQARAALPKTLTPLSPIYRLEQRGAPPDSLTLAFALPDGIEPAQADLYGYDAASGRWQFIPAQRALIDGRLSLAAVLEGMERLPDVLFIGRLALQVPVVSAVIEAGQAFKPEIAAVANVVHPAGLVPNAEGALDGALPSGISIGGSYAVVPLIRNYRGASTPDSALIEALLDDPERRQAHLERLVEFAISQPYSGIGLEYLGLPPRLREAYSAFISDLASALRAEGRSLTLVLPFPEPANGQFETGAYDWRRLGAVADSVQVILPLNPREYLPEGTVRRAMAWAIGEISRAKLHAVISLRSIMQEGSQWLPISYREALTPLSELRVTPEGILTPETPVQLQVAPECAAFGVEASMPILRYRSAEGSFTRAIWLMTSSGLRDRLGALLVSNWAGVQVPDLAAEGAYLQGAQILAEYKTYRAGQTWFVPIPADLAVLWRARVGEMTLAEQIEGIGQPFTFTPDGTYRDIEVSAVLAELDFPLARTTLQVARRPN</sequence>
<gene>
    <name evidence="3" type="ORF">CUN51_03180</name>
</gene>
<dbReference type="EMBL" id="PGTK01000002">
    <property type="protein sequence ID" value="PJF31958.1"/>
    <property type="molecule type" value="Genomic_DNA"/>
</dbReference>